<dbReference type="InterPro" id="IPR043128">
    <property type="entry name" value="Rev_trsase/Diguanyl_cyclase"/>
</dbReference>
<feature type="region of interest" description="Disordered" evidence="8">
    <location>
        <begin position="186"/>
        <end position="209"/>
    </location>
</feature>
<dbReference type="OMA" id="HIRIDNC"/>
<dbReference type="Gene3D" id="3.10.10.10">
    <property type="entry name" value="HIV Type 1 Reverse Transcriptase, subunit A, domain 1"/>
    <property type="match status" value="1"/>
</dbReference>
<dbReference type="Gene3D" id="2.40.70.10">
    <property type="entry name" value="Acid Proteases"/>
    <property type="match status" value="1"/>
</dbReference>
<dbReference type="PANTHER" id="PTHR24559:SF439">
    <property type="entry name" value="RETROTRANSPOSON, UNCLASSIFIED-LIKE PROTEIN"/>
    <property type="match status" value="1"/>
</dbReference>
<reference evidence="11" key="1">
    <citation type="journal article" date="2012" name="Nat. Biotechnol.">
        <title>Draft genome sequence of pigeonpea (Cajanus cajan), an orphan legume crop of resource-poor farmers.</title>
        <authorList>
            <person name="Varshney R.K."/>
            <person name="Chen W."/>
            <person name="Li Y."/>
            <person name="Bharti A.K."/>
            <person name="Saxena R.K."/>
            <person name="Schlueter J.A."/>
            <person name="Donoghue M.T."/>
            <person name="Azam S."/>
            <person name="Fan G."/>
            <person name="Whaley A.M."/>
            <person name="Farmer A.D."/>
            <person name="Sheridan J."/>
            <person name="Iwata A."/>
            <person name="Tuteja R."/>
            <person name="Penmetsa R.V."/>
            <person name="Wu W."/>
            <person name="Upadhyaya H.D."/>
            <person name="Yang S.P."/>
            <person name="Shah T."/>
            <person name="Saxena K.B."/>
            <person name="Michael T."/>
            <person name="McCombie W.R."/>
            <person name="Yang B."/>
            <person name="Zhang G."/>
            <person name="Yang H."/>
            <person name="Wang J."/>
            <person name="Spillane C."/>
            <person name="Cook D.R."/>
            <person name="May G.D."/>
            <person name="Xu X."/>
            <person name="Jackson S.A."/>
        </authorList>
    </citation>
    <scope>NUCLEOTIDE SEQUENCE [LARGE SCALE GENOMIC DNA]</scope>
</reference>
<evidence type="ECO:0000256" key="8">
    <source>
        <dbReference type="SAM" id="MobiDB-lite"/>
    </source>
</evidence>
<dbReference type="InterPro" id="IPR000477">
    <property type="entry name" value="RT_dom"/>
</dbReference>
<dbReference type="Gene3D" id="3.30.70.270">
    <property type="match status" value="2"/>
</dbReference>
<keyword evidence="4" id="KW-0540">Nuclease</keyword>
<name>A0A151UGF9_CAJCA</name>
<evidence type="ECO:0000256" key="6">
    <source>
        <dbReference type="ARBA" id="ARBA00022801"/>
    </source>
</evidence>
<evidence type="ECO:0000256" key="1">
    <source>
        <dbReference type="ARBA" id="ARBA00012493"/>
    </source>
</evidence>
<dbReference type="Pfam" id="PF17917">
    <property type="entry name" value="RT_RNaseH"/>
    <property type="match status" value="1"/>
</dbReference>
<sequence length="715" mass="82362">MKGHLKPLLLTLMIEGQEVNKVLIDGGAAMNILPKTMLKRFGKSMADLKPHNILISDYAGKSSHPEGMILLDVQIGSVKRTTMFIVTPLKANFNVLLGREWIHGVGAVPFTLHQKIFFWNDDEGLEVLDADQKMYEVGMYFVDQQLTTFAKTKPFDAYNFGVMDEEEGIKKTFCWDVKQDFEVEKKEEKEKTEKKQGDQAVSKQTEKEKMEIKMDQEVEKLKEDKEQESEFKLDCIFDDSPLGFERAARDDHKLESQDPHEEINLGTVENRKVTYISKLLQRELKEELIRVLNDYKDCFAWDYDEIPRLDRELVEHRLPMIPGKKPLKQSPRRFAPEVIGKIKEEIERLLKEKFIRTSRYAEWISNVVSVIKKNGKLRVCINFRDPNAPTLKNEYPMPIAETMIDAVADNEIMSLLDGYSGYNQIYIAANDVSKTSFRCPSALGIYEWVMMPFRLKNAGATYQRAMNLIFHDLIGKFVQVYIDDIIVGSKQKEDHLSHLKLSFERMRKHGLKMNPLKCAFGVTAGEFLGFVIHQKGIEVNRNKTKAIMETKPLSNKKELQSLLGKINFLRRFISNLSGKTKVFSPYLSRMLVGAEIRYTLLEKLCLSLYVACTKLKYYIRPCDVVIFCQSNVIKYMLCKPVLHSRVGKWALALTEYSLTFEPLKETKGQIIADFLADHSKETEEVTFLTTKSWQLFFDGSKHELGTEIGLLIISP</sequence>
<keyword evidence="3" id="KW-0548">Nucleotidyltransferase</keyword>
<evidence type="ECO:0000256" key="3">
    <source>
        <dbReference type="ARBA" id="ARBA00022695"/>
    </source>
</evidence>
<keyword evidence="7" id="KW-0695">RNA-directed DNA polymerase</keyword>
<dbReference type="Gramene" id="C.cajan_47417.t">
    <property type="protein sequence ID" value="C.cajan_47417.t"/>
    <property type="gene ID" value="C.cajan_47417"/>
</dbReference>
<dbReference type="InterPro" id="IPR041373">
    <property type="entry name" value="RT_RNaseH"/>
</dbReference>
<evidence type="ECO:0000256" key="4">
    <source>
        <dbReference type="ARBA" id="ARBA00022722"/>
    </source>
</evidence>
<dbReference type="GO" id="GO:0004519">
    <property type="term" value="F:endonuclease activity"/>
    <property type="evidence" value="ECO:0007669"/>
    <property type="project" value="UniProtKB-KW"/>
</dbReference>
<dbReference type="InterPro" id="IPR043502">
    <property type="entry name" value="DNA/RNA_pol_sf"/>
</dbReference>
<dbReference type="SUPFAM" id="SSF50630">
    <property type="entry name" value="Acid proteases"/>
    <property type="match status" value="1"/>
</dbReference>
<dbReference type="EC" id="2.7.7.49" evidence="1"/>
<dbReference type="CDD" id="cd01647">
    <property type="entry name" value="RT_LTR"/>
    <property type="match status" value="1"/>
</dbReference>
<dbReference type="InterPro" id="IPR021109">
    <property type="entry name" value="Peptidase_aspartic_dom_sf"/>
</dbReference>
<dbReference type="InterPro" id="IPR053134">
    <property type="entry name" value="RNA-dir_DNA_polymerase"/>
</dbReference>
<dbReference type="EMBL" id="AGCT01050592">
    <property type="protein sequence ID" value="KYP78395.1"/>
    <property type="molecule type" value="Genomic_DNA"/>
</dbReference>
<feature type="domain" description="Reverse transcriptase RNase H-like" evidence="10">
    <location>
        <begin position="586"/>
        <end position="656"/>
    </location>
</feature>
<keyword evidence="12" id="KW-1185">Reference proteome</keyword>
<dbReference type="Proteomes" id="UP000075243">
    <property type="component" value="Unassembled WGS sequence"/>
</dbReference>
<dbReference type="Pfam" id="PF00078">
    <property type="entry name" value="RVT_1"/>
    <property type="match status" value="1"/>
</dbReference>
<dbReference type="SUPFAM" id="SSF56672">
    <property type="entry name" value="DNA/RNA polymerases"/>
    <property type="match status" value="1"/>
</dbReference>
<dbReference type="GO" id="GO:0016787">
    <property type="term" value="F:hydrolase activity"/>
    <property type="evidence" value="ECO:0007669"/>
    <property type="project" value="UniProtKB-KW"/>
</dbReference>
<dbReference type="GO" id="GO:0003964">
    <property type="term" value="F:RNA-directed DNA polymerase activity"/>
    <property type="evidence" value="ECO:0007669"/>
    <property type="project" value="UniProtKB-KW"/>
</dbReference>
<accession>A0A151UGF9</accession>
<keyword evidence="6" id="KW-0378">Hydrolase</keyword>
<dbReference type="PANTHER" id="PTHR24559">
    <property type="entry name" value="TRANSPOSON TY3-I GAG-POL POLYPROTEIN"/>
    <property type="match status" value="1"/>
</dbReference>
<evidence type="ECO:0000313" key="11">
    <source>
        <dbReference type="EMBL" id="KYP78395.1"/>
    </source>
</evidence>
<feature type="compositionally biased region" description="Basic and acidic residues" evidence="8">
    <location>
        <begin position="186"/>
        <end position="197"/>
    </location>
</feature>
<evidence type="ECO:0000259" key="10">
    <source>
        <dbReference type="Pfam" id="PF17917"/>
    </source>
</evidence>
<organism evidence="11 12">
    <name type="scientific">Cajanus cajan</name>
    <name type="common">Pigeon pea</name>
    <name type="synonym">Cajanus indicus</name>
    <dbReference type="NCBI Taxonomy" id="3821"/>
    <lineage>
        <taxon>Eukaryota</taxon>
        <taxon>Viridiplantae</taxon>
        <taxon>Streptophyta</taxon>
        <taxon>Embryophyta</taxon>
        <taxon>Tracheophyta</taxon>
        <taxon>Spermatophyta</taxon>
        <taxon>Magnoliopsida</taxon>
        <taxon>eudicotyledons</taxon>
        <taxon>Gunneridae</taxon>
        <taxon>Pentapetalae</taxon>
        <taxon>rosids</taxon>
        <taxon>fabids</taxon>
        <taxon>Fabales</taxon>
        <taxon>Fabaceae</taxon>
        <taxon>Papilionoideae</taxon>
        <taxon>50 kb inversion clade</taxon>
        <taxon>NPAAA clade</taxon>
        <taxon>indigoferoid/millettioid clade</taxon>
        <taxon>Phaseoleae</taxon>
        <taxon>Cajanus</taxon>
    </lineage>
</organism>
<evidence type="ECO:0000259" key="9">
    <source>
        <dbReference type="Pfam" id="PF00078"/>
    </source>
</evidence>
<comment type="caution">
    <text evidence="11">The sequence shown here is derived from an EMBL/GenBank/DDBJ whole genome shotgun (WGS) entry which is preliminary data.</text>
</comment>
<evidence type="ECO:0000256" key="7">
    <source>
        <dbReference type="ARBA" id="ARBA00022918"/>
    </source>
</evidence>
<feature type="domain" description="Reverse transcriptase" evidence="9">
    <location>
        <begin position="372"/>
        <end position="532"/>
    </location>
</feature>
<dbReference type="CDD" id="cd00303">
    <property type="entry name" value="retropepsin_like"/>
    <property type="match status" value="1"/>
</dbReference>
<protein>
    <recommendedName>
        <fullName evidence="1">RNA-directed DNA polymerase</fullName>
        <ecNumber evidence="1">2.7.7.49</ecNumber>
    </recommendedName>
</protein>
<keyword evidence="2" id="KW-0808">Transferase</keyword>
<keyword evidence="5" id="KW-0255">Endonuclease</keyword>
<evidence type="ECO:0000256" key="5">
    <source>
        <dbReference type="ARBA" id="ARBA00022759"/>
    </source>
</evidence>
<evidence type="ECO:0000256" key="2">
    <source>
        <dbReference type="ARBA" id="ARBA00022679"/>
    </source>
</evidence>
<evidence type="ECO:0000313" key="12">
    <source>
        <dbReference type="Proteomes" id="UP000075243"/>
    </source>
</evidence>
<dbReference type="AlphaFoldDB" id="A0A151UGF9"/>
<gene>
    <name evidence="11" type="ORF">KK1_049426</name>
</gene>
<proteinExistence type="predicted"/>